<organism evidence="1 2">
    <name type="scientific">Gossypium australe</name>
    <dbReference type="NCBI Taxonomy" id="47621"/>
    <lineage>
        <taxon>Eukaryota</taxon>
        <taxon>Viridiplantae</taxon>
        <taxon>Streptophyta</taxon>
        <taxon>Embryophyta</taxon>
        <taxon>Tracheophyta</taxon>
        <taxon>Spermatophyta</taxon>
        <taxon>Magnoliopsida</taxon>
        <taxon>eudicotyledons</taxon>
        <taxon>Gunneridae</taxon>
        <taxon>Pentapetalae</taxon>
        <taxon>rosids</taxon>
        <taxon>malvids</taxon>
        <taxon>Malvales</taxon>
        <taxon>Malvaceae</taxon>
        <taxon>Malvoideae</taxon>
        <taxon>Gossypium</taxon>
    </lineage>
</organism>
<reference evidence="1" key="1">
    <citation type="submission" date="2019-08" db="EMBL/GenBank/DDBJ databases">
        <authorList>
            <person name="Liu F."/>
        </authorList>
    </citation>
    <scope>NUCLEOTIDE SEQUENCE [LARGE SCALE GENOMIC DNA]</scope>
    <source>
        <strain evidence="1">PA1801</strain>
        <tissue evidence="1">Leaf</tissue>
    </source>
</reference>
<keyword evidence="2" id="KW-1185">Reference proteome</keyword>
<gene>
    <name evidence="1" type="ORF">EPI10_020951</name>
</gene>
<dbReference type="Proteomes" id="UP000325315">
    <property type="component" value="Unassembled WGS sequence"/>
</dbReference>
<sequence>MLTHAPVLIQPESRKDYVVYSDASHTSLGCVLMQDNEANSNVSLVPRVKQIEKGKITDFGFNSDDIPHWKWEQVIMDFVSKDSVLAHFLPVRTNCSLQKLARLYISEIVRLYMSKLVIQNLEDMQWGCIIDFRGIVVEESSESWSEGKFDPKSNPSHVVPIEEIKVRPDLSFEEESVQILDREVKVLRKNKIPLVNFKDEIIFKVDHTRSDLIYTADSGGVVLELRDP</sequence>
<protein>
    <submittedName>
        <fullName evidence="1">Serine/threonine-protein phosphatase 6 regulatory ankyrin repeat subunit C-like</fullName>
    </submittedName>
</protein>
<dbReference type="AlphaFoldDB" id="A0A5B6WH71"/>
<evidence type="ECO:0000313" key="2">
    <source>
        <dbReference type="Proteomes" id="UP000325315"/>
    </source>
</evidence>
<dbReference type="PANTHER" id="PTHR46148">
    <property type="entry name" value="CHROMO DOMAIN-CONTAINING PROTEIN"/>
    <property type="match status" value="1"/>
</dbReference>
<dbReference type="PANTHER" id="PTHR46148:SF44">
    <property type="entry name" value="GAG-POL POLYPROTEIN"/>
    <property type="match status" value="1"/>
</dbReference>
<dbReference type="EMBL" id="SMMG02000003">
    <property type="protein sequence ID" value="KAA3480528.1"/>
    <property type="molecule type" value="Genomic_DNA"/>
</dbReference>
<proteinExistence type="predicted"/>
<name>A0A5B6WH71_9ROSI</name>
<evidence type="ECO:0000313" key="1">
    <source>
        <dbReference type="EMBL" id="KAA3480528.1"/>
    </source>
</evidence>
<accession>A0A5B6WH71</accession>
<comment type="caution">
    <text evidence="1">The sequence shown here is derived from an EMBL/GenBank/DDBJ whole genome shotgun (WGS) entry which is preliminary data.</text>
</comment>